<reference evidence="1 2" key="1">
    <citation type="submission" date="2024-01" db="EMBL/GenBank/DDBJ databases">
        <title>A telomere-to-telomere, gap-free genome of sweet tea (Lithocarpus litseifolius).</title>
        <authorList>
            <person name="Zhou J."/>
        </authorList>
    </citation>
    <scope>NUCLEOTIDE SEQUENCE [LARGE SCALE GENOMIC DNA]</scope>
    <source>
        <strain evidence="1">Zhou-2022a</strain>
        <tissue evidence="1">Leaf</tissue>
    </source>
</reference>
<keyword evidence="2" id="KW-1185">Reference proteome</keyword>
<organism evidence="1 2">
    <name type="scientific">Lithocarpus litseifolius</name>
    <dbReference type="NCBI Taxonomy" id="425828"/>
    <lineage>
        <taxon>Eukaryota</taxon>
        <taxon>Viridiplantae</taxon>
        <taxon>Streptophyta</taxon>
        <taxon>Embryophyta</taxon>
        <taxon>Tracheophyta</taxon>
        <taxon>Spermatophyta</taxon>
        <taxon>Magnoliopsida</taxon>
        <taxon>eudicotyledons</taxon>
        <taxon>Gunneridae</taxon>
        <taxon>Pentapetalae</taxon>
        <taxon>rosids</taxon>
        <taxon>fabids</taxon>
        <taxon>Fagales</taxon>
        <taxon>Fagaceae</taxon>
        <taxon>Lithocarpus</taxon>
    </lineage>
</organism>
<gene>
    <name evidence="1" type="ORF">SO802_027392</name>
</gene>
<name>A0AAW2C4B0_9ROSI</name>
<evidence type="ECO:0000313" key="2">
    <source>
        <dbReference type="Proteomes" id="UP001459277"/>
    </source>
</evidence>
<protein>
    <submittedName>
        <fullName evidence="1">Uncharacterized protein</fullName>
    </submittedName>
</protein>
<evidence type="ECO:0000313" key="1">
    <source>
        <dbReference type="EMBL" id="KAK9992407.1"/>
    </source>
</evidence>
<accession>A0AAW2C4B0</accession>
<dbReference type="EMBL" id="JAZDWU010000009">
    <property type="protein sequence ID" value="KAK9992407.1"/>
    <property type="molecule type" value="Genomic_DNA"/>
</dbReference>
<proteinExistence type="predicted"/>
<sequence>MEASCSTSSSVRRKAPMTCYHNQKPILVVAWTEDNPGRRWGESVGSSNGVMMRYVNVVRLPANLIAPMYLDAFLEAFRVSDVTILFLLSLGIGLLPKLGGAIGLELD</sequence>
<dbReference type="AlphaFoldDB" id="A0AAW2C4B0"/>
<dbReference type="Proteomes" id="UP001459277">
    <property type="component" value="Unassembled WGS sequence"/>
</dbReference>
<comment type="caution">
    <text evidence="1">The sequence shown here is derived from an EMBL/GenBank/DDBJ whole genome shotgun (WGS) entry which is preliminary data.</text>
</comment>